<dbReference type="InterPro" id="IPR015853">
    <property type="entry name" value="ABC_transpr_FbpC"/>
</dbReference>
<dbReference type="Pfam" id="PF00005">
    <property type="entry name" value="ABC_tran"/>
    <property type="match status" value="1"/>
</dbReference>
<evidence type="ECO:0000256" key="3">
    <source>
        <dbReference type="ARBA" id="ARBA00022496"/>
    </source>
</evidence>
<keyword evidence="5 10" id="KW-0067">ATP-binding</keyword>
<dbReference type="SUPFAM" id="SSF50331">
    <property type="entry name" value="MOP-like"/>
    <property type="match status" value="1"/>
</dbReference>
<evidence type="ECO:0000256" key="1">
    <source>
        <dbReference type="ARBA" id="ARBA00022448"/>
    </source>
</evidence>
<keyword evidence="11" id="KW-1185">Reference proteome</keyword>
<comment type="caution">
    <text evidence="10">The sequence shown here is derived from an EMBL/GenBank/DDBJ whole genome shotgun (WGS) entry which is preliminary data.</text>
</comment>
<dbReference type="SUPFAM" id="SSF52540">
    <property type="entry name" value="P-loop containing nucleoside triphosphate hydrolases"/>
    <property type="match status" value="1"/>
</dbReference>
<evidence type="ECO:0000256" key="5">
    <source>
        <dbReference type="ARBA" id="ARBA00022840"/>
    </source>
</evidence>
<dbReference type="InterPro" id="IPR008995">
    <property type="entry name" value="Mo/tungstate-bd_C_term_dom"/>
</dbReference>
<organism evidence="10 11">
    <name type="scientific">Kiloniella antarctica</name>
    <dbReference type="NCBI Taxonomy" id="1550907"/>
    <lineage>
        <taxon>Bacteria</taxon>
        <taxon>Pseudomonadati</taxon>
        <taxon>Pseudomonadota</taxon>
        <taxon>Alphaproteobacteria</taxon>
        <taxon>Rhodospirillales</taxon>
        <taxon>Kiloniellaceae</taxon>
        <taxon>Kiloniella</taxon>
    </lineage>
</organism>
<dbReference type="GO" id="GO:0005524">
    <property type="term" value="F:ATP binding"/>
    <property type="evidence" value="ECO:0007669"/>
    <property type="project" value="UniProtKB-KW"/>
</dbReference>
<dbReference type="InterPro" id="IPR017871">
    <property type="entry name" value="ABC_transporter-like_CS"/>
</dbReference>
<evidence type="ECO:0000313" key="11">
    <source>
        <dbReference type="Proteomes" id="UP001597294"/>
    </source>
</evidence>
<name>A0ABW5BMW6_9PROT</name>
<keyword evidence="7" id="KW-0406">Ion transport</keyword>
<dbReference type="PROSITE" id="PS00211">
    <property type="entry name" value="ABC_TRANSPORTER_1"/>
    <property type="match status" value="1"/>
</dbReference>
<dbReference type="SMART" id="SM00382">
    <property type="entry name" value="AAA"/>
    <property type="match status" value="1"/>
</dbReference>
<dbReference type="CDD" id="cd03259">
    <property type="entry name" value="ABC_Carb_Solutes_like"/>
    <property type="match status" value="1"/>
</dbReference>
<dbReference type="PANTHER" id="PTHR42781">
    <property type="entry name" value="SPERMIDINE/PUTRESCINE IMPORT ATP-BINDING PROTEIN POTA"/>
    <property type="match status" value="1"/>
</dbReference>
<dbReference type="PANTHER" id="PTHR42781:SF4">
    <property type="entry name" value="SPERMIDINE_PUTRESCINE IMPORT ATP-BINDING PROTEIN POTA"/>
    <property type="match status" value="1"/>
</dbReference>
<protein>
    <submittedName>
        <fullName evidence="10">ABC transporter ATP-binding protein</fullName>
    </submittedName>
</protein>
<evidence type="ECO:0000256" key="8">
    <source>
        <dbReference type="ARBA" id="ARBA00023136"/>
    </source>
</evidence>
<keyword evidence="2" id="KW-1003">Cell membrane</keyword>
<dbReference type="RefSeq" id="WP_380254135.1">
    <property type="nucleotide sequence ID" value="NZ_JBHUII010000011.1"/>
</dbReference>
<dbReference type="PROSITE" id="PS50893">
    <property type="entry name" value="ABC_TRANSPORTER_2"/>
    <property type="match status" value="1"/>
</dbReference>
<dbReference type="InterPro" id="IPR003439">
    <property type="entry name" value="ABC_transporter-like_ATP-bd"/>
</dbReference>
<sequence length="353" mass="38281">MPALSLENVSHRFGKLAAVNDVSLSIEAGEFICLLGPSGCGKTTILRLAAGLEPLQGGIVRMGGTVVADRSVETPPEERSVGLVFQDYALFPHLNVEKNIAFGLSHLSRGERKSRVLETLQQVGMADYIEAYPHTLSGGQQQRVALARAIAPRPKLVLLDEPFSGLDVRLRNQIRDETVRVLKENGTATLMVTHDPEEAMFMADRIAIMREGKIIQLATPSELYTKPADPFVAHFFGDLNEFDGVCDNGQVATPFGPLNTPSVPHGSPVNILIRHEGVLLGEKVNGTGVEASVLKSRMLGRTSLVDFKIPNGLSNDLHVKARLESAVIPEAGKKIVLELDQRLAFVFSALPIE</sequence>
<evidence type="ECO:0000256" key="2">
    <source>
        <dbReference type="ARBA" id="ARBA00022475"/>
    </source>
</evidence>
<accession>A0ABW5BMW6</accession>
<feature type="domain" description="ABC transporter" evidence="9">
    <location>
        <begin position="4"/>
        <end position="236"/>
    </location>
</feature>
<dbReference type="InterPro" id="IPR027417">
    <property type="entry name" value="P-loop_NTPase"/>
</dbReference>
<dbReference type="Gene3D" id="3.40.50.300">
    <property type="entry name" value="P-loop containing nucleotide triphosphate hydrolases"/>
    <property type="match status" value="1"/>
</dbReference>
<evidence type="ECO:0000256" key="4">
    <source>
        <dbReference type="ARBA" id="ARBA00022741"/>
    </source>
</evidence>
<evidence type="ECO:0000256" key="6">
    <source>
        <dbReference type="ARBA" id="ARBA00023004"/>
    </source>
</evidence>
<gene>
    <name evidence="10" type="ORF">ACFSKO_17790</name>
</gene>
<evidence type="ECO:0000313" key="10">
    <source>
        <dbReference type="EMBL" id="MFD2207477.1"/>
    </source>
</evidence>
<keyword evidence="1" id="KW-0813">Transport</keyword>
<dbReference type="InterPro" id="IPR050093">
    <property type="entry name" value="ABC_SmlMolc_Importer"/>
</dbReference>
<keyword evidence="4" id="KW-0547">Nucleotide-binding</keyword>
<dbReference type="InterPro" id="IPR003593">
    <property type="entry name" value="AAA+_ATPase"/>
</dbReference>
<evidence type="ECO:0000256" key="7">
    <source>
        <dbReference type="ARBA" id="ARBA00023065"/>
    </source>
</evidence>
<proteinExistence type="predicted"/>
<keyword evidence="6" id="KW-0408">Iron</keyword>
<dbReference type="EMBL" id="JBHUII010000011">
    <property type="protein sequence ID" value="MFD2207477.1"/>
    <property type="molecule type" value="Genomic_DNA"/>
</dbReference>
<dbReference type="Proteomes" id="UP001597294">
    <property type="component" value="Unassembled WGS sequence"/>
</dbReference>
<reference evidence="11" key="1">
    <citation type="journal article" date="2019" name="Int. J. Syst. Evol. Microbiol.">
        <title>The Global Catalogue of Microorganisms (GCM) 10K type strain sequencing project: providing services to taxonomists for standard genome sequencing and annotation.</title>
        <authorList>
            <consortium name="The Broad Institute Genomics Platform"/>
            <consortium name="The Broad Institute Genome Sequencing Center for Infectious Disease"/>
            <person name="Wu L."/>
            <person name="Ma J."/>
        </authorList>
    </citation>
    <scope>NUCLEOTIDE SEQUENCE [LARGE SCALE GENOMIC DNA]</scope>
    <source>
        <strain evidence="11">CGMCC 4.7192</strain>
    </source>
</reference>
<keyword evidence="3" id="KW-0410">Iron transport</keyword>
<evidence type="ECO:0000259" key="9">
    <source>
        <dbReference type="PROSITE" id="PS50893"/>
    </source>
</evidence>
<keyword evidence="8" id="KW-0472">Membrane</keyword>